<dbReference type="Proteomes" id="UP000661918">
    <property type="component" value="Unassembled WGS sequence"/>
</dbReference>
<dbReference type="EMBL" id="BMOM01000024">
    <property type="protein sequence ID" value="GGM16370.1"/>
    <property type="molecule type" value="Genomic_DNA"/>
</dbReference>
<comment type="caution">
    <text evidence="2">The sequence shown here is derived from an EMBL/GenBank/DDBJ whole genome shotgun (WGS) entry which is preliminary data.</text>
</comment>
<evidence type="ECO:0000313" key="3">
    <source>
        <dbReference type="Proteomes" id="UP000661918"/>
    </source>
</evidence>
<feature type="region of interest" description="Disordered" evidence="1">
    <location>
        <begin position="1"/>
        <end position="23"/>
    </location>
</feature>
<protein>
    <submittedName>
        <fullName evidence="2">Uncharacterized protein</fullName>
    </submittedName>
</protein>
<name>A0ABQ2GXM1_9DEIO</name>
<organism evidence="2 3">
    <name type="scientific">Deinococcus aerophilus</name>
    <dbReference type="NCBI Taxonomy" id="522488"/>
    <lineage>
        <taxon>Bacteria</taxon>
        <taxon>Thermotogati</taxon>
        <taxon>Deinococcota</taxon>
        <taxon>Deinococci</taxon>
        <taxon>Deinococcales</taxon>
        <taxon>Deinococcaceae</taxon>
        <taxon>Deinococcus</taxon>
    </lineage>
</organism>
<reference evidence="3" key="1">
    <citation type="journal article" date="2019" name="Int. J. Syst. Evol. Microbiol.">
        <title>The Global Catalogue of Microorganisms (GCM) 10K type strain sequencing project: providing services to taxonomists for standard genome sequencing and annotation.</title>
        <authorList>
            <consortium name="The Broad Institute Genomics Platform"/>
            <consortium name="The Broad Institute Genome Sequencing Center for Infectious Disease"/>
            <person name="Wu L."/>
            <person name="Ma J."/>
        </authorList>
    </citation>
    <scope>NUCLEOTIDE SEQUENCE [LARGE SCALE GENOMIC DNA]</scope>
    <source>
        <strain evidence="3">JCM 15443</strain>
    </source>
</reference>
<keyword evidence="3" id="KW-1185">Reference proteome</keyword>
<accession>A0ABQ2GXM1</accession>
<proteinExistence type="predicted"/>
<evidence type="ECO:0000313" key="2">
    <source>
        <dbReference type="EMBL" id="GGM16370.1"/>
    </source>
</evidence>
<gene>
    <name evidence="2" type="ORF">GCM10010841_25860</name>
</gene>
<evidence type="ECO:0000256" key="1">
    <source>
        <dbReference type="SAM" id="MobiDB-lite"/>
    </source>
</evidence>
<sequence length="75" mass="8399">MNAGRRRAAFRWLPNPRTGPGTARAGFVRNREMSEQADALVLVWSGRSPGSQNMLMEAAKRGLKIHQHIIRETDA</sequence>